<keyword evidence="5" id="KW-1185">Reference proteome</keyword>
<name>A0A3B6TRA2_WHEAT</name>
<dbReference type="Pfam" id="PF24851">
    <property type="entry name" value="DUF7725"/>
    <property type="match status" value="1"/>
</dbReference>
<evidence type="ECO:0000256" key="1">
    <source>
        <dbReference type="SAM" id="Coils"/>
    </source>
</evidence>
<dbReference type="Gramene" id="TraesRN7D0100627900.3">
    <property type="protein sequence ID" value="TraesRN7D0100627900.3"/>
    <property type="gene ID" value="TraesRN7D0100627900"/>
</dbReference>
<dbReference type="Gramene" id="TraesCS7D03G0608200.3">
    <property type="protein sequence ID" value="TraesCS7D03G0608200.3.CDS"/>
    <property type="gene ID" value="TraesCS7D03G0608200"/>
</dbReference>
<feature type="region of interest" description="Disordered" evidence="2">
    <location>
        <begin position="677"/>
        <end position="710"/>
    </location>
</feature>
<feature type="region of interest" description="Disordered" evidence="2">
    <location>
        <begin position="723"/>
        <end position="772"/>
    </location>
</feature>
<feature type="compositionally biased region" description="Low complexity" evidence="2">
    <location>
        <begin position="513"/>
        <end position="523"/>
    </location>
</feature>
<evidence type="ECO:0000256" key="2">
    <source>
        <dbReference type="SAM" id="MobiDB-lite"/>
    </source>
</evidence>
<feature type="region of interest" description="Disordered" evidence="2">
    <location>
        <begin position="294"/>
        <end position="314"/>
    </location>
</feature>
<dbReference type="Gramene" id="TraesPARA_EIv1.0_2566790.6">
    <property type="protein sequence ID" value="TraesPARA_EIv1.0_2566790.6.CDS"/>
    <property type="gene ID" value="TraesPARA_EIv1.0_2566790"/>
</dbReference>
<keyword evidence="1" id="KW-0175">Coiled coil</keyword>
<evidence type="ECO:0000313" key="5">
    <source>
        <dbReference type="Proteomes" id="UP000019116"/>
    </source>
</evidence>
<dbReference type="Gramene" id="TraesNOR7D03G04418340.3">
    <property type="protein sequence ID" value="TraesNOR7D03G04418340.3"/>
    <property type="gene ID" value="TraesNOR7D03G04418340"/>
</dbReference>
<dbReference type="Gramene" id="TraesCS7D02G269200.3">
    <property type="protein sequence ID" value="TraesCS7D02G269200.3"/>
    <property type="gene ID" value="TraesCS7D02G269200"/>
</dbReference>
<dbReference type="Gramene" id="TraesMAC7D03G04361420.3">
    <property type="protein sequence ID" value="TraesMAC7D03G04361420.3"/>
    <property type="gene ID" value="TraesMAC7D03G04361420"/>
</dbReference>
<dbReference type="Proteomes" id="UP000019116">
    <property type="component" value="Chromosome 7D"/>
</dbReference>
<feature type="compositionally biased region" description="Basic and acidic residues" evidence="2">
    <location>
        <begin position="481"/>
        <end position="507"/>
    </location>
</feature>
<dbReference type="InterPro" id="IPR056142">
    <property type="entry name" value="DUF7725"/>
</dbReference>
<dbReference type="Gramene" id="TraesJUL7D03G04413020.4">
    <property type="protein sequence ID" value="TraesJUL7D03G04413020.4"/>
    <property type="gene ID" value="TraesJUL7D03G04413020"/>
</dbReference>
<feature type="region of interest" description="Disordered" evidence="2">
    <location>
        <begin position="465"/>
        <end position="524"/>
    </location>
</feature>
<dbReference type="Gramene" id="TraesARI7D03G04444760.2">
    <property type="protein sequence ID" value="TraesARI7D03G04444760.2"/>
    <property type="gene ID" value="TraesARI7D03G04444760"/>
</dbReference>
<feature type="region of interest" description="Disordered" evidence="2">
    <location>
        <begin position="350"/>
        <end position="452"/>
    </location>
</feature>
<feature type="compositionally biased region" description="Polar residues" evidence="2">
    <location>
        <begin position="690"/>
        <end position="710"/>
    </location>
</feature>
<dbReference type="AlphaFoldDB" id="A0A3B6TRA2"/>
<organism evidence="4">
    <name type="scientific">Triticum aestivum</name>
    <name type="common">Wheat</name>
    <dbReference type="NCBI Taxonomy" id="4565"/>
    <lineage>
        <taxon>Eukaryota</taxon>
        <taxon>Viridiplantae</taxon>
        <taxon>Streptophyta</taxon>
        <taxon>Embryophyta</taxon>
        <taxon>Tracheophyta</taxon>
        <taxon>Spermatophyta</taxon>
        <taxon>Magnoliopsida</taxon>
        <taxon>Liliopsida</taxon>
        <taxon>Poales</taxon>
        <taxon>Poaceae</taxon>
        <taxon>BOP clade</taxon>
        <taxon>Pooideae</taxon>
        <taxon>Triticodae</taxon>
        <taxon>Triticeae</taxon>
        <taxon>Triticinae</taxon>
        <taxon>Triticum</taxon>
    </lineage>
</organism>
<dbReference type="EnsemblPlants" id="TraesCS7D02G269200.3">
    <property type="protein sequence ID" value="TraesCS7D02G269200.3"/>
    <property type="gene ID" value="TraesCS7D02G269200"/>
</dbReference>
<feature type="compositionally biased region" description="Low complexity" evidence="2">
    <location>
        <begin position="299"/>
        <end position="310"/>
    </location>
</feature>
<dbReference type="PANTHER" id="PTHR35766">
    <property type="entry name" value="OS08G0543600 PROTEIN"/>
    <property type="match status" value="1"/>
</dbReference>
<feature type="compositionally biased region" description="Basic and acidic residues" evidence="2">
    <location>
        <begin position="1"/>
        <end position="12"/>
    </location>
</feature>
<feature type="compositionally biased region" description="Polar residues" evidence="2">
    <location>
        <begin position="352"/>
        <end position="428"/>
    </location>
</feature>
<dbReference type="SMR" id="A0A3B6TRA2"/>
<dbReference type="PANTHER" id="PTHR35766:SF1">
    <property type="entry name" value="OS08G0543600 PROTEIN"/>
    <property type="match status" value="1"/>
</dbReference>
<feature type="domain" description="DUF7725" evidence="3">
    <location>
        <begin position="564"/>
        <end position="636"/>
    </location>
</feature>
<gene>
    <name evidence="4" type="primary">LOC123169798</name>
</gene>
<protein>
    <recommendedName>
        <fullName evidence="3">DUF7725 domain-containing protein</fullName>
    </recommendedName>
</protein>
<dbReference type="Gramene" id="TraesJAG7D03G04352190.2">
    <property type="protein sequence ID" value="TraesJAG7D03G04352190.2"/>
    <property type="gene ID" value="TraesJAG7D03G04352190"/>
</dbReference>
<evidence type="ECO:0000259" key="3">
    <source>
        <dbReference type="Pfam" id="PF24851"/>
    </source>
</evidence>
<feature type="coiled-coil region" evidence="1">
    <location>
        <begin position="116"/>
        <end position="216"/>
    </location>
</feature>
<feature type="compositionally biased region" description="Polar residues" evidence="2">
    <location>
        <begin position="760"/>
        <end position="772"/>
    </location>
</feature>
<accession>A0A3B6TRA2</accession>
<proteinExistence type="predicted"/>
<feature type="region of interest" description="Disordered" evidence="2">
    <location>
        <begin position="1"/>
        <end position="35"/>
    </location>
</feature>
<feature type="compositionally biased region" description="Basic and acidic residues" evidence="2">
    <location>
        <begin position="735"/>
        <end position="749"/>
    </location>
</feature>
<reference evidence="4" key="2">
    <citation type="submission" date="2018-10" db="UniProtKB">
        <authorList>
            <consortium name="EnsemblPlants"/>
        </authorList>
    </citation>
    <scope>IDENTIFICATION</scope>
</reference>
<reference evidence="4" key="1">
    <citation type="submission" date="2018-08" db="EMBL/GenBank/DDBJ databases">
        <authorList>
            <person name="Rossello M."/>
        </authorList>
    </citation>
    <scope>NUCLEOTIDE SEQUENCE [LARGE SCALE GENOMIC DNA]</scope>
    <source>
        <strain evidence="4">cv. Chinese Spring</strain>
    </source>
</reference>
<sequence length="772" mass="85257">MEAAAARKEWRAVPDAPPRTNGAEDAAERVKMAQSEGRAIYQDESGGLDDFCSITIDGTGGLSEDILQQRLQSIVRQREELQQVEIDLRAQAIAHPQIIEVQRRFGEATKEHLVAAEKLKEQLHEREKYILELEMKLDDTHRELDALKIDHQTVWANQDLLREQTKEIASFRRERDNSEAERAQHLKQIHDLQEHLREKESQYLALEEQHRVAQDNILYKDEQLRDAHAWITRVQEMDILQSQSLQAELRERTDQFGQCWATFQQQYVEMQQGFLHTIQRLQLELIELRDRTGEQEDVSQAAQEGSAEASYVQSKGSNMAANGSALADGNQSTNDSFKMAGMHSYMLHPQGIPQSLASPNSGVPQFGTFQPTIQPTLHWPNQQEAQAASQTPDATNYHPSQSDQNALQPAASNNVELSSGQNQVTHPENLTAHGEQEQRSTSVVADSTHEPKVMESNVTEHFYNEEQKAHDSSSNASSTGKFERQEERSESKGEKVASGKQPVEHVPRKQNQASDSASDSAGSTTQIHMNNMVPELKSNVVNQSDTLTSAGGGVGSLLPKEPVLLDERCLLACIVRAVPAGSDNRIRISSTLPNRLGKMLAPLHWHDYKKNYGKLDDFVASHNELFVIEGDFIHLREGAQQIISATTAAAKIAAAAAAASSASYSSLLPSVAVTPVAHNTRQKRGPVVDSRSSNSMPSGNGSTTAKFGNQHQVNGFSDEVRAGQSSRHTAAANGGRHERVGPPTHDKIPGARHGYGGKQQGRSAGTEFSSRR</sequence>
<evidence type="ECO:0000313" key="4">
    <source>
        <dbReference type="EnsemblPlants" id="TraesCS7D02G269200.3"/>
    </source>
</evidence>